<dbReference type="GO" id="GO:0016020">
    <property type="term" value="C:membrane"/>
    <property type="evidence" value="ECO:0007669"/>
    <property type="project" value="UniProtKB-SubCell"/>
</dbReference>
<evidence type="ECO:0000256" key="4">
    <source>
        <dbReference type="ARBA" id="ARBA00022692"/>
    </source>
</evidence>
<evidence type="ECO:0000256" key="7">
    <source>
        <dbReference type="ARBA" id="ARBA00022840"/>
    </source>
</evidence>
<keyword evidence="16" id="KW-1185">Reference proteome</keyword>
<dbReference type="SMART" id="SM00388">
    <property type="entry name" value="HisKA"/>
    <property type="match status" value="1"/>
</dbReference>
<organism evidence="15 16">
    <name type="scientific">Methanolobus vulcani</name>
    <dbReference type="NCBI Taxonomy" id="38026"/>
    <lineage>
        <taxon>Archaea</taxon>
        <taxon>Methanobacteriati</taxon>
        <taxon>Methanobacteriota</taxon>
        <taxon>Stenosarchaea group</taxon>
        <taxon>Methanomicrobia</taxon>
        <taxon>Methanosarcinales</taxon>
        <taxon>Methanosarcinaceae</taxon>
        <taxon>Methanolobus</taxon>
    </lineage>
</organism>
<keyword evidence="7" id="KW-0067">ATP-binding</keyword>
<dbReference type="CDD" id="cd00130">
    <property type="entry name" value="PAS"/>
    <property type="match status" value="1"/>
</dbReference>
<dbReference type="InterPro" id="IPR013767">
    <property type="entry name" value="PAS_fold"/>
</dbReference>
<reference evidence="15 16" key="1">
    <citation type="submission" date="2019-06" db="EMBL/GenBank/DDBJ databases">
        <title>Draft genome sequence of Methanolobus vulcani B1d.</title>
        <authorList>
            <person name="Creighbaum A.J."/>
            <person name="Ticak T."/>
            <person name="Hariraju D."/>
            <person name="Arivett B.A."/>
            <person name="Ferguson D.J.Jr."/>
        </authorList>
    </citation>
    <scope>NUCLEOTIDE SEQUENCE [LARGE SCALE GENOMIC DNA]</scope>
    <source>
        <strain evidence="15 16">B1d</strain>
    </source>
</reference>
<evidence type="ECO:0000256" key="3">
    <source>
        <dbReference type="ARBA" id="ARBA00022679"/>
    </source>
</evidence>
<dbReference type="AlphaFoldDB" id="A0A7Z8P262"/>
<feature type="transmembrane region" description="Helical" evidence="12">
    <location>
        <begin position="206"/>
        <end position="225"/>
    </location>
</feature>
<dbReference type="InterPro" id="IPR000014">
    <property type="entry name" value="PAS"/>
</dbReference>
<feature type="domain" description="Histidine kinase" evidence="13">
    <location>
        <begin position="383"/>
        <end position="606"/>
    </location>
</feature>
<keyword evidence="9" id="KW-0902">Two-component regulatory system</keyword>
<dbReference type="InterPro" id="IPR036890">
    <property type="entry name" value="HATPase_C_sf"/>
</dbReference>
<keyword evidence="11" id="KW-0175">Coiled coil</keyword>
<evidence type="ECO:0000256" key="6">
    <source>
        <dbReference type="ARBA" id="ARBA00022777"/>
    </source>
</evidence>
<evidence type="ECO:0000256" key="5">
    <source>
        <dbReference type="ARBA" id="ARBA00022741"/>
    </source>
</evidence>
<feature type="transmembrane region" description="Helical" evidence="12">
    <location>
        <begin position="97"/>
        <end position="116"/>
    </location>
</feature>
<dbReference type="SMART" id="SM00387">
    <property type="entry name" value="HATPase_c"/>
    <property type="match status" value="1"/>
</dbReference>
<feature type="domain" description="PAC" evidence="14">
    <location>
        <begin position="298"/>
        <end position="351"/>
    </location>
</feature>
<dbReference type="FunFam" id="3.30.565.10:FF:000010">
    <property type="entry name" value="Sensor histidine kinase RcsC"/>
    <property type="match status" value="1"/>
</dbReference>
<evidence type="ECO:0000256" key="12">
    <source>
        <dbReference type="SAM" id="Phobius"/>
    </source>
</evidence>
<evidence type="ECO:0000256" key="9">
    <source>
        <dbReference type="ARBA" id="ARBA00023012"/>
    </source>
</evidence>
<dbReference type="InterPro" id="IPR003661">
    <property type="entry name" value="HisK_dim/P_dom"/>
</dbReference>
<feature type="transmembrane region" description="Helical" evidence="12">
    <location>
        <begin position="36"/>
        <end position="52"/>
    </location>
</feature>
<protein>
    <submittedName>
        <fullName evidence="15">PAS domain-containing protein</fullName>
    </submittedName>
</protein>
<feature type="transmembrane region" description="Helical" evidence="12">
    <location>
        <begin position="180"/>
        <end position="200"/>
    </location>
</feature>
<comment type="caution">
    <text evidence="15">The sequence shown here is derived from an EMBL/GenBank/DDBJ whole genome shotgun (WGS) entry which is preliminary data.</text>
</comment>
<dbReference type="FunFam" id="1.10.287.130:FF:000004">
    <property type="entry name" value="Ethylene receptor 1"/>
    <property type="match status" value="1"/>
</dbReference>
<evidence type="ECO:0000256" key="11">
    <source>
        <dbReference type="SAM" id="Coils"/>
    </source>
</evidence>
<feature type="transmembrane region" description="Helical" evidence="12">
    <location>
        <begin position="64"/>
        <end position="85"/>
    </location>
</feature>
<dbReference type="SUPFAM" id="SSF47384">
    <property type="entry name" value="Homodimeric domain of signal transducing histidine kinase"/>
    <property type="match status" value="1"/>
</dbReference>
<dbReference type="SUPFAM" id="SSF55874">
    <property type="entry name" value="ATPase domain of HSP90 chaperone/DNA topoisomerase II/histidine kinase"/>
    <property type="match status" value="1"/>
</dbReference>
<dbReference type="Proteomes" id="UP000319335">
    <property type="component" value="Unassembled WGS sequence"/>
</dbReference>
<comment type="subcellular location">
    <subcellularLocation>
        <location evidence="1">Membrane</location>
    </subcellularLocation>
</comment>
<dbReference type="InterPro" id="IPR036097">
    <property type="entry name" value="HisK_dim/P_sf"/>
</dbReference>
<keyword evidence="8 12" id="KW-1133">Transmembrane helix</keyword>
<feature type="transmembrane region" description="Helical" evidence="12">
    <location>
        <begin position="150"/>
        <end position="168"/>
    </location>
</feature>
<dbReference type="PROSITE" id="PS50113">
    <property type="entry name" value="PAC"/>
    <property type="match status" value="1"/>
</dbReference>
<evidence type="ECO:0000313" key="15">
    <source>
        <dbReference type="EMBL" id="TQD25260.1"/>
    </source>
</evidence>
<dbReference type="PRINTS" id="PR00344">
    <property type="entry name" value="BCTRLSENSOR"/>
</dbReference>
<dbReference type="GO" id="GO:0000155">
    <property type="term" value="F:phosphorelay sensor kinase activity"/>
    <property type="evidence" value="ECO:0007669"/>
    <property type="project" value="InterPro"/>
</dbReference>
<keyword evidence="10 12" id="KW-0472">Membrane</keyword>
<evidence type="ECO:0000256" key="2">
    <source>
        <dbReference type="ARBA" id="ARBA00022553"/>
    </source>
</evidence>
<dbReference type="Pfam" id="PF02518">
    <property type="entry name" value="HATPase_c"/>
    <property type="match status" value="1"/>
</dbReference>
<dbReference type="GO" id="GO:0005524">
    <property type="term" value="F:ATP binding"/>
    <property type="evidence" value="ECO:0007669"/>
    <property type="project" value="UniProtKB-KW"/>
</dbReference>
<evidence type="ECO:0000259" key="13">
    <source>
        <dbReference type="PROSITE" id="PS50109"/>
    </source>
</evidence>
<evidence type="ECO:0000256" key="1">
    <source>
        <dbReference type="ARBA" id="ARBA00004370"/>
    </source>
</evidence>
<dbReference type="Gene3D" id="3.30.450.20">
    <property type="entry name" value="PAS domain"/>
    <property type="match status" value="1"/>
</dbReference>
<dbReference type="SUPFAM" id="SSF55785">
    <property type="entry name" value="PYP-like sensor domain (PAS domain)"/>
    <property type="match status" value="1"/>
</dbReference>
<dbReference type="InterPro" id="IPR003594">
    <property type="entry name" value="HATPase_dom"/>
</dbReference>
<dbReference type="PROSITE" id="PS50109">
    <property type="entry name" value="HIS_KIN"/>
    <property type="match status" value="1"/>
</dbReference>
<dbReference type="PANTHER" id="PTHR45339">
    <property type="entry name" value="HYBRID SIGNAL TRANSDUCTION HISTIDINE KINASE J"/>
    <property type="match status" value="1"/>
</dbReference>
<dbReference type="InterPro" id="IPR004358">
    <property type="entry name" value="Sig_transdc_His_kin-like_C"/>
</dbReference>
<dbReference type="Pfam" id="PF00989">
    <property type="entry name" value="PAS"/>
    <property type="match status" value="1"/>
</dbReference>
<dbReference type="CDD" id="cd16922">
    <property type="entry name" value="HATPase_EvgS-ArcB-TorS-like"/>
    <property type="match status" value="1"/>
</dbReference>
<dbReference type="RefSeq" id="WP_154809987.1">
    <property type="nucleotide sequence ID" value="NZ_VIAQ01000015.1"/>
</dbReference>
<dbReference type="Pfam" id="PF16927">
    <property type="entry name" value="HisKA_7TM"/>
    <property type="match status" value="1"/>
</dbReference>
<keyword evidence="4 12" id="KW-0812">Transmembrane</keyword>
<dbReference type="PANTHER" id="PTHR45339:SF1">
    <property type="entry name" value="HYBRID SIGNAL TRANSDUCTION HISTIDINE KINASE J"/>
    <property type="match status" value="1"/>
</dbReference>
<dbReference type="Gene3D" id="1.10.287.130">
    <property type="match status" value="1"/>
</dbReference>
<dbReference type="InterPro" id="IPR005467">
    <property type="entry name" value="His_kinase_dom"/>
</dbReference>
<dbReference type="CDD" id="cd00082">
    <property type="entry name" value="HisKA"/>
    <property type="match status" value="1"/>
</dbReference>
<dbReference type="GO" id="GO:0006355">
    <property type="term" value="P:regulation of DNA-templated transcription"/>
    <property type="evidence" value="ECO:0007669"/>
    <property type="project" value="InterPro"/>
</dbReference>
<dbReference type="InterPro" id="IPR031621">
    <property type="entry name" value="HisKA_7TM"/>
</dbReference>
<proteinExistence type="predicted"/>
<dbReference type="InterPro" id="IPR000700">
    <property type="entry name" value="PAS-assoc_C"/>
</dbReference>
<dbReference type="EMBL" id="VIAQ01000015">
    <property type="protein sequence ID" value="TQD25260.1"/>
    <property type="molecule type" value="Genomic_DNA"/>
</dbReference>
<dbReference type="NCBIfam" id="TIGR00229">
    <property type="entry name" value="sensory_box"/>
    <property type="match status" value="1"/>
</dbReference>
<dbReference type="Gene3D" id="3.30.565.10">
    <property type="entry name" value="Histidine kinase-like ATPase, C-terminal domain"/>
    <property type="match status" value="1"/>
</dbReference>
<evidence type="ECO:0000256" key="10">
    <source>
        <dbReference type="ARBA" id="ARBA00023136"/>
    </source>
</evidence>
<dbReference type="InterPro" id="IPR035965">
    <property type="entry name" value="PAS-like_dom_sf"/>
</dbReference>
<gene>
    <name evidence="15" type="ORF">FKV42_09465</name>
</gene>
<keyword evidence="3" id="KW-0808">Transferase</keyword>
<name>A0A7Z8P262_9EURY</name>
<keyword evidence="5" id="KW-0547">Nucleotide-binding</keyword>
<evidence type="ECO:0000256" key="8">
    <source>
        <dbReference type="ARBA" id="ARBA00022989"/>
    </source>
</evidence>
<keyword evidence="2" id="KW-0597">Phosphoprotein</keyword>
<evidence type="ECO:0000259" key="14">
    <source>
        <dbReference type="PROSITE" id="PS50113"/>
    </source>
</evidence>
<accession>A0A7Z8P262</accession>
<keyword evidence="6" id="KW-0418">Kinase</keyword>
<evidence type="ECO:0000313" key="16">
    <source>
        <dbReference type="Proteomes" id="UP000319335"/>
    </source>
</evidence>
<sequence>MYLNYYALPLLALAFILCMMLYHIKKHKDADGTTSFSLLLVCSIIYSFFYALEISSADFNTALIFYKLQYMGIPFIPYFFLIFAIKYSGKKRWLNATTLIALTIIPLLTIALVFTIGEHTLYFKEIAMRHNGIFPALTCEPGIWYSVQQAYNFFCLITGQVLLLKMWFEVAPAFRKQVSVVIIGAIVPFVVLIVYDLGGFTPGLDLLPYSLTFTSLLIYIGLTRYKLLDITPLARSALFEKLPDGVIVIDGTKRIGDCNSSAMKYLDIHPQDIGKNAADVLSSWPEIIGYEQNNDGNKVTSIEIVRKIQNSDMWFNVDFLPLTSVNENTLGWMIIIRDITKSKIAEKELHETNRNLKEANENAEYMAARAEIANRAKTEFLANMSHEIRTPLNLIIGFSDILMEMELDKSQLHYVETVHKSGNMLLELINDVLDYSRIESGKMAIVPEMINLAHFVDQIAKSFISRASEKGVAFSVGLSENFPHFVIVDSARLSQVLENLLDNAIKFTEKGEINLWIKTTVIPDKTEEMMFTFSVNDTGIGIPEKDKSRIFESFSQVDGSTTRKYGGTGLGLAISSKILELMDSKLELRSEHDGGSTFFFTLVLPFEK</sequence>
<feature type="coiled-coil region" evidence="11">
    <location>
        <begin position="342"/>
        <end position="373"/>
    </location>
</feature>
<dbReference type="OrthoDB" id="342253at2157"/>
<feature type="transmembrane region" description="Helical" evidence="12">
    <location>
        <begin position="6"/>
        <end position="24"/>
    </location>
</feature>
<dbReference type="Pfam" id="PF00512">
    <property type="entry name" value="HisKA"/>
    <property type="match status" value="1"/>
</dbReference>